<dbReference type="InterPro" id="IPR050902">
    <property type="entry name" value="ABC_Transporter_SBP"/>
</dbReference>
<keyword evidence="1" id="KW-0732">Signal</keyword>
<dbReference type="SUPFAM" id="SSF53807">
    <property type="entry name" value="Helical backbone' metal receptor"/>
    <property type="match status" value="1"/>
</dbReference>
<dbReference type="PANTHER" id="PTHR30535:SF34">
    <property type="entry name" value="MOLYBDATE-BINDING PROTEIN MOLA"/>
    <property type="match status" value="1"/>
</dbReference>
<sequence>MGFLSRLKWVILVAGLAACGGRAPDDDARAEASGIEVTDDAGRKVRLSRPAGRVVSLIPSATETLVAIGAADRVVGRTRYDELPELRDRPSVGGGLNPSMETLAGLRPDLVIVWEGERSSALRPRLEEMGIAVFALAADDTADLFRSIGQLGRLTGLERGADSVAGSIRAQLDSVRASVRGRAVPSLFYVVSTDPPMTAGPGTFIAQVVQISGGRSVFPDVAADWPTVAMEEIVRRDPHVVILPEGEAPVRTLEALRRAPGWRDLRAVREGRVFRVPSNLLNRPGPNLGRAARALRDALHPELAGR</sequence>
<gene>
    <name evidence="3" type="ORF">AVDCRST_MAG68-5425</name>
</gene>
<evidence type="ECO:0000259" key="2">
    <source>
        <dbReference type="PROSITE" id="PS50983"/>
    </source>
</evidence>
<reference evidence="3" key="1">
    <citation type="submission" date="2020-02" db="EMBL/GenBank/DDBJ databases">
        <authorList>
            <person name="Meier V. D."/>
        </authorList>
    </citation>
    <scope>NUCLEOTIDE SEQUENCE</scope>
    <source>
        <strain evidence="3">AVDCRST_MAG68</strain>
    </source>
</reference>
<dbReference type="Gene3D" id="3.40.50.1980">
    <property type="entry name" value="Nitrogenase molybdenum iron protein domain"/>
    <property type="match status" value="2"/>
</dbReference>
<protein>
    <submittedName>
        <fullName evidence="3">Vitamin B12 ABC transporter, B12-binding component BtuF</fullName>
    </submittedName>
</protein>
<dbReference type="PANTHER" id="PTHR30535">
    <property type="entry name" value="VITAMIN B12-BINDING PROTEIN"/>
    <property type="match status" value="1"/>
</dbReference>
<dbReference type="CDD" id="cd01144">
    <property type="entry name" value="BtuF"/>
    <property type="match status" value="1"/>
</dbReference>
<feature type="domain" description="Fe/B12 periplasmic-binding" evidence="2">
    <location>
        <begin position="53"/>
        <end position="303"/>
    </location>
</feature>
<evidence type="ECO:0000256" key="1">
    <source>
        <dbReference type="ARBA" id="ARBA00022729"/>
    </source>
</evidence>
<evidence type="ECO:0000313" key="3">
    <source>
        <dbReference type="EMBL" id="CAA9370002.1"/>
    </source>
</evidence>
<dbReference type="Pfam" id="PF01497">
    <property type="entry name" value="Peripla_BP_2"/>
    <property type="match status" value="1"/>
</dbReference>
<dbReference type="AlphaFoldDB" id="A0A6J4MYD5"/>
<proteinExistence type="predicted"/>
<dbReference type="PROSITE" id="PS50983">
    <property type="entry name" value="FE_B12_PBP"/>
    <property type="match status" value="1"/>
</dbReference>
<name>A0A6J4MYD5_9BACT</name>
<dbReference type="InterPro" id="IPR002491">
    <property type="entry name" value="ABC_transptr_periplasmic_BD"/>
</dbReference>
<dbReference type="NCBIfam" id="NF038402">
    <property type="entry name" value="TroA_like"/>
    <property type="match status" value="1"/>
</dbReference>
<dbReference type="EMBL" id="CADCTW010000241">
    <property type="protein sequence ID" value="CAA9370002.1"/>
    <property type="molecule type" value="Genomic_DNA"/>
</dbReference>
<dbReference type="InterPro" id="IPR054828">
    <property type="entry name" value="Vit_B12_bind_prot"/>
</dbReference>
<accession>A0A6J4MYD5</accession>
<dbReference type="PROSITE" id="PS51257">
    <property type="entry name" value="PROKAR_LIPOPROTEIN"/>
    <property type="match status" value="1"/>
</dbReference>
<organism evidence="3">
    <name type="scientific">uncultured Gemmatimonadota bacterium</name>
    <dbReference type="NCBI Taxonomy" id="203437"/>
    <lineage>
        <taxon>Bacteria</taxon>
        <taxon>Pseudomonadati</taxon>
        <taxon>Gemmatimonadota</taxon>
        <taxon>environmental samples</taxon>
    </lineage>
</organism>